<sequence>DVTVYPNASHVQQPRIPYPGPPPGNRNGWSHARIVCEVDNCQFTKVWNDKCQLWMNQIYIRYVLGIKLHKKRNTKNDLGQYHRSMTARLWQQRAGYQENKLLLPVMHPTYVPEQIEDKHSQYQVIIPIAQVFWDPVLPLSLAVEYVPTVPNPLATETVPANFTIDLYQVQQLVLRGQDNA</sequence>
<comment type="caution">
    <text evidence="2">The sequence shown here is derived from an EMBL/GenBank/DDBJ whole genome shotgun (WGS) entry which is preliminary data.</text>
</comment>
<protein>
    <submittedName>
        <fullName evidence="2">217_t:CDS:1</fullName>
    </submittedName>
</protein>
<feature type="non-terminal residue" evidence="2">
    <location>
        <position position="1"/>
    </location>
</feature>
<evidence type="ECO:0000313" key="3">
    <source>
        <dbReference type="Proteomes" id="UP000789572"/>
    </source>
</evidence>
<proteinExistence type="predicted"/>
<feature type="region of interest" description="Disordered" evidence="1">
    <location>
        <begin position="1"/>
        <end position="24"/>
    </location>
</feature>
<dbReference type="EMBL" id="CAJVPJ010001016">
    <property type="protein sequence ID" value="CAG8571019.1"/>
    <property type="molecule type" value="Genomic_DNA"/>
</dbReference>
<gene>
    <name evidence="2" type="ORF">POCULU_LOCUS5995</name>
</gene>
<accession>A0A9N9BKA5</accession>
<dbReference type="Proteomes" id="UP000789572">
    <property type="component" value="Unassembled WGS sequence"/>
</dbReference>
<dbReference type="OrthoDB" id="2333333at2759"/>
<evidence type="ECO:0000256" key="1">
    <source>
        <dbReference type="SAM" id="MobiDB-lite"/>
    </source>
</evidence>
<keyword evidence="3" id="KW-1185">Reference proteome</keyword>
<evidence type="ECO:0000313" key="2">
    <source>
        <dbReference type="EMBL" id="CAG8571019.1"/>
    </source>
</evidence>
<dbReference type="AlphaFoldDB" id="A0A9N9BKA5"/>
<name>A0A9N9BKA5_9GLOM</name>
<reference evidence="2" key="1">
    <citation type="submission" date="2021-06" db="EMBL/GenBank/DDBJ databases">
        <authorList>
            <person name="Kallberg Y."/>
            <person name="Tangrot J."/>
            <person name="Rosling A."/>
        </authorList>
    </citation>
    <scope>NUCLEOTIDE SEQUENCE</scope>
    <source>
        <strain evidence="2">IA702</strain>
    </source>
</reference>
<organism evidence="2 3">
    <name type="scientific">Paraglomus occultum</name>
    <dbReference type="NCBI Taxonomy" id="144539"/>
    <lineage>
        <taxon>Eukaryota</taxon>
        <taxon>Fungi</taxon>
        <taxon>Fungi incertae sedis</taxon>
        <taxon>Mucoromycota</taxon>
        <taxon>Glomeromycotina</taxon>
        <taxon>Glomeromycetes</taxon>
        <taxon>Paraglomerales</taxon>
        <taxon>Paraglomeraceae</taxon>
        <taxon>Paraglomus</taxon>
    </lineage>
</organism>